<evidence type="ECO:0000313" key="2">
    <source>
        <dbReference type="Proteomes" id="UP000309061"/>
    </source>
</evidence>
<accession>A0A6B8KET4</accession>
<name>A0A6B8KET4_9HYPH</name>
<protein>
    <submittedName>
        <fullName evidence="1">Uncharacterized protein</fullName>
    </submittedName>
</protein>
<dbReference type="KEGG" id="mhey:H2LOC_004260"/>
<proteinExistence type="predicted"/>
<dbReference type="EMBL" id="CP046052">
    <property type="protein sequence ID" value="QGM44963.1"/>
    <property type="molecule type" value="Genomic_DNA"/>
</dbReference>
<organism evidence="1 2">
    <name type="scientific">Methylocystis heyeri</name>
    <dbReference type="NCBI Taxonomy" id="391905"/>
    <lineage>
        <taxon>Bacteria</taxon>
        <taxon>Pseudomonadati</taxon>
        <taxon>Pseudomonadota</taxon>
        <taxon>Alphaproteobacteria</taxon>
        <taxon>Hyphomicrobiales</taxon>
        <taxon>Methylocystaceae</taxon>
        <taxon>Methylocystis</taxon>
    </lineage>
</organism>
<reference evidence="1 2" key="1">
    <citation type="submission" date="2019-11" db="EMBL/GenBank/DDBJ databases">
        <title>The genome sequence of Methylocystis heyeri.</title>
        <authorList>
            <person name="Oshkin I.Y."/>
            <person name="Miroshnikov K."/>
            <person name="Dedysh S.N."/>
        </authorList>
    </citation>
    <scope>NUCLEOTIDE SEQUENCE [LARGE SCALE GENOMIC DNA]</scope>
    <source>
        <strain evidence="1 2">H2</strain>
    </source>
</reference>
<dbReference type="AlphaFoldDB" id="A0A6B8KET4"/>
<gene>
    <name evidence="1" type="ORF">H2LOC_004260</name>
</gene>
<sequence>MQLIIGSDNEESKLLVGPTVFAIGENEDVFIVMQHPYVDVINSSSANMGNRLVTNYYYFEKAYILRARDNSKGGVDFSKLVNGPMSDDEFYKVSRVKNFPKFSVIFRDLQ</sequence>
<evidence type="ECO:0000313" key="1">
    <source>
        <dbReference type="EMBL" id="QGM44963.1"/>
    </source>
</evidence>
<dbReference type="Proteomes" id="UP000309061">
    <property type="component" value="Chromosome"/>
</dbReference>
<keyword evidence="2" id="KW-1185">Reference proteome</keyword>